<proteinExistence type="inferred from homology"/>
<dbReference type="GO" id="GO:0016020">
    <property type="term" value="C:membrane"/>
    <property type="evidence" value="ECO:0007669"/>
    <property type="project" value="GOC"/>
</dbReference>
<dbReference type="GO" id="GO:0000035">
    <property type="term" value="F:acyl binding"/>
    <property type="evidence" value="ECO:0007669"/>
    <property type="project" value="TreeGrafter"/>
</dbReference>
<name>A0A6J6F410_9ZZZZ</name>
<dbReference type="InterPro" id="IPR009081">
    <property type="entry name" value="PP-bd_ACP"/>
</dbReference>
<dbReference type="PROSITE" id="PS50075">
    <property type="entry name" value="CARRIER"/>
    <property type="match status" value="1"/>
</dbReference>
<dbReference type="PANTHER" id="PTHR20863:SF76">
    <property type="entry name" value="CARRIER DOMAIN-CONTAINING PROTEIN"/>
    <property type="match status" value="1"/>
</dbReference>
<dbReference type="Gene3D" id="1.10.1200.10">
    <property type="entry name" value="ACP-like"/>
    <property type="match status" value="1"/>
</dbReference>
<sequence length="79" mass="8674">MDQELFARFRKCAVDVLSVDADKVVPEASFGDDLEADSLDLVELVMALEEEFGVEVPEKEVEDIKTVGQAFDLIVGKLG</sequence>
<accession>A0A6J6F410</accession>
<keyword evidence="2" id="KW-0597">Phosphoprotein</keyword>
<feature type="domain" description="Carrier" evidence="3">
    <location>
        <begin position="3"/>
        <end position="78"/>
    </location>
</feature>
<dbReference type="GO" id="GO:0009245">
    <property type="term" value="P:lipid A biosynthetic process"/>
    <property type="evidence" value="ECO:0007669"/>
    <property type="project" value="TreeGrafter"/>
</dbReference>
<keyword evidence="1" id="KW-0596">Phosphopantetheine</keyword>
<organism evidence="4">
    <name type="scientific">freshwater metagenome</name>
    <dbReference type="NCBI Taxonomy" id="449393"/>
    <lineage>
        <taxon>unclassified sequences</taxon>
        <taxon>metagenomes</taxon>
        <taxon>ecological metagenomes</taxon>
    </lineage>
</organism>
<dbReference type="NCBIfam" id="NF002150">
    <property type="entry name" value="PRK00982.1-4"/>
    <property type="match status" value="1"/>
</dbReference>
<evidence type="ECO:0000259" key="3">
    <source>
        <dbReference type="PROSITE" id="PS50075"/>
    </source>
</evidence>
<protein>
    <submittedName>
        <fullName evidence="4">Unannotated protein</fullName>
    </submittedName>
</protein>
<dbReference type="EMBL" id="CAEZTS010000102">
    <property type="protein sequence ID" value="CAB4583127.1"/>
    <property type="molecule type" value="Genomic_DNA"/>
</dbReference>
<dbReference type="NCBIfam" id="TIGR00517">
    <property type="entry name" value="acyl_carrier"/>
    <property type="match status" value="1"/>
</dbReference>
<dbReference type="Pfam" id="PF00550">
    <property type="entry name" value="PP-binding"/>
    <property type="match status" value="1"/>
</dbReference>
<reference evidence="4" key="1">
    <citation type="submission" date="2020-05" db="EMBL/GenBank/DDBJ databases">
        <authorList>
            <person name="Chiriac C."/>
            <person name="Salcher M."/>
            <person name="Ghai R."/>
            <person name="Kavagutti S V."/>
        </authorList>
    </citation>
    <scope>NUCLEOTIDE SEQUENCE</scope>
</reference>
<dbReference type="SUPFAM" id="SSF47336">
    <property type="entry name" value="ACP-like"/>
    <property type="match status" value="1"/>
</dbReference>
<dbReference type="GO" id="GO:0005829">
    <property type="term" value="C:cytosol"/>
    <property type="evidence" value="ECO:0007669"/>
    <property type="project" value="TreeGrafter"/>
</dbReference>
<dbReference type="AlphaFoldDB" id="A0A6J6F410"/>
<evidence type="ECO:0000313" key="4">
    <source>
        <dbReference type="EMBL" id="CAB4583127.1"/>
    </source>
</evidence>
<dbReference type="InterPro" id="IPR003231">
    <property type="entry name" value="ACP"/>
</dbReference>
<dbReference type="PANTHER" id="PTHR20863">
    <property type="entry name" value="ACYL CARRIER PROTEIN"/>
    <property type="match status" value="1"/>
</dbReference>
<evidence type="ECO:0000256" key="2">
    <source>
        <dbReference type="ARBA" id="ARBA00022553"/>
    </source>
</evidence>
<dbReference type="NCBIfam" id="NF002148">
    <property type="entry name" value="PRK00982.1-2"/>
    <property type="match status" value="1"/>
</dbReference>
<gene>
    <name evidence="4" type="ORF">UFOPK1722_01173</name>
</gene>
<dbReference type="HAMAP" id="MF_01217">
    <property type="entry name" value="Acyl_carrier"/>
    <property type="match status" value="1"/>
</dbReference>
<dbReference type="InterPro" id="IPR036736">
    <property type="entry name" value="ACP-like_sf"/>
</dbReference>
<evidence type="ECO:0000256" key="1">
    <source>
        <dbReference type="ARBA" id="ARBA00022450"/>
    </source>
</evidence>
<dbReference type="GO" id="GO:0000036">
    <property type="term" value="F:acyl carrier activity"/>
    <property type="evidence" value="ECO:0007669"/>
    <property type="project" value="TreeGrafter"/>
</dbReference>